<dbReference type="Pfam" id="PF00753">
    <property type="entry name" value="Lactamase_B"/>
    <property type="match status" value="1"/>
</dbReference>
<dbReference type="PANTHER" id="PTHR13754">
    <property type="entry name" value="METALLO-BETA-LACTAMASE SUPERFAMILY PROTEIN"/>
    <property type="match status" value="1"/>
</dbReference>
<accession>X1P4L7</accession>
<feature type="non-terminal residue" evidence="2">
    <location>
        <position position="138"/>
    </location>
</feature>
<sequence>MKITIVYNNEVLRRGFKAGWGFSSLIDDDILFDTGGDGVALLHNMKELDINPRDIKAVVLSHGHGDHTGGLLDLLEKNQNLSVYALPSFYTALKNQIPAKTKLVEVREPMQIREDVFTTGGLGTYIKEQSLICLDERG</sequence>
<organism evidence="2">
    <name type="scientific">marine sediment metagenome</name>
    <dbReference type="NCBI Taxonomy" id="412755"/>
    <lineage>
        <taxon>unclassified sequences</taxon>
        <taxon>metagenomes</taxon>
        <taxon>ecological metagenomes</taxon>
    </lineage>
</organism>
<dbReference type="CDD" id="cd07713">
    <property type="entry name" value="DHPS-like_MBL-fold"/>
    <property type="match status" value="1"/>
</dbReference>
<dbReference type="PANTHER" id="PTHR13754:SF13">
    <property type="entry name" value="METALLO-BETA-LACTAMASE SUPERFAMILY PROTEIN (AFU_ORTHOLOGUE AFUA_3G07630)"/>
    <property type="match status" value="1"/>
</dbReference>
<proteinExistence type="predicted"/>
<dbReference type="Gene3D" id="3.60.15.10">
    <property type="entry name" value="Ribonuclease Z/Hydroxyacylglutathione hydrolase-like"/>
    <property type="match status" value="1"/>
</dbReference>
<name>X1P4L7_9ZZZZ</name>
<protein>
    <recommendedName>
        <fullName evidence="1">Metallo-beta-lactamase domain-containing protein</fullName>
    </recommendedName>
</protein>
<comment type="caution">
    <text evidence="2">The sequence shown here is derived from an EMBL/GenBank/DDBJ whole genome shotgun (WGS) entry which is preliminary data.</text>
</comment>
<evidence type="ECO:0000313" key="2">
    <source>
        <dbReference type="EMBL" id="GAI51262.1"/>
    </source>
</evidence>
<dbReference type="InterPro" id="IPR036866">
    <property type="entry name" value="RibonucZ/Hydroxyglut_hydro"/>
</dbReference>
<reference evidence="2" key="1">
    <citation type="journal article" date="2014" name="Front. Microbiol.">
        <title>High frequency of phylogenetically diverse reductive dehalogenase-homologous genes in deep subseafloor sedimentary metagenomes.</title>
        <authorList>
            <person name="Kawai M."/>
            <person name="Futagami T."/>
            <person name="Toyoda A."/>
            <person name="Takaki Y."/>
            <person name="Nishi S."/>
            <person name="Hori S."/>
            <person name="Arai W."/>
            <person name="Tsubouchi T."/>
            <person name="Morono Y."/>
            <person name="Uchiyama I."/>
            <person name="Ito T."/>
            <person name="Fujiyama A."/>
            <person name="Inagaki F."/>
            <person name="Takami H."/>
        </authorList>
    </citation>
    <scope>NUCLEOTIDE SEQUENCE</scope>
    <source>
        <strain evidence="2">Expedition CK06-06</strain>
    </source>
</reference>
<feature type="domain" description="Metallo-beta-lactamase" evidence="1">
    <location>
        <begin position="27"/>
        <end position="85"/>
    </location>
</feature>
<gene>
    <name evidence="2" type="ORF">S06H3_56262</name>
</gene>
<dbReference type="SUPFAM" id="SSF56281">
    <property type="entry name" value="Metallo-hydrolase/oxidoreductase"/>
    <property type="match status" value="1"/>
</dbReference>
<dbReference type="GO" id="GO:0016740">
    <property type="term" value="F:transferase activity"/>
    <property type="evidence" value="ECO:0007669"/>
    <property type="project" value="TreeGrafter"/>
</dbReference>
<dbReference type="InterPro" id="IPR052926">
    <property type="entry name" value="Metallo-beta-lactamase_dom"/>
</dbReference>
<evidence type="ECO:0000259" key="1">
    <source>
        <dbReference type="Pfam" id="PF00753"/>
    </source>
</evidence>
<dbReference type="AlphaFoldDB" id="X1P4L7"/>
<dbReference type="InterPro" id="IPR001279">
    <property type="entry name" value="Metallo-B-lactamas"/>
</dbReference>
<dbReference type="EMBL" id="BARV01036180">
    <property type="protein sequence ID" value="GAI51262.1"/>
    <property type="molecule type" value="Genomic_DNA"/>
</dbReference>
<dbReference type="InterPro" id="IPR041712">
    <property type="entry name" value="DHPS-like_MBL-fold"/>
</dbReference>